<organism evidence="2 3">
    <name type="scientific">Arcobacter arenosus</name>
    <dbReference type="NCBI Taxonomy" id="2576037"/>
    <lineage>
        <taxon>Bacteria</taxon>
        <taxon>Pseudomonadati</taxon>
        <taxon>Campylobacterota</taxon>
        <taxon>Epsilonproteobacteria</taxon>
        <taxon>Campylobacterales</taxon>
        <taxon>Arcobacteraceae</taxon>
        <taxon>Arcobacter</taxon>
    </lineage>
</organism>
<keyword evidence="1" id="KW-1133">Transmembrane helix</keyword>
<comment type="caution">
    <text evidence="2">The sequence shown here is derived from an EMBL/GenBank/DDBJ whole genome shotgun (WGS) entry which is preliminary data.</text>
</comment>
<sequence>MDASALLALRDPAGVPFYPIVFQGLYVLTWALHAAFVLLALGAMGLSLYGTLKQKSDSHWKILTPHLIQTGKISVSILIVLGVAPLLFTQVIYDPNWYVANTLSGMWVFIFIYTLVIGYILYYWYYYANKAKEGGGKLIGIISFFILVFAGLLMHNFAVTSIMPNDWMDMYAPNGIVDTSGWTLNIKLVRLLFFVSLSIPVVGIFLQNYSRFLSTRDDFKGNFIEYTSSLGTKLTVIGLLISAVFFALWMSSIGYLMHPLSISIIVGVVALLLISYSNSNSYITTGVLVVVALLISAMRELIRFDIMSNLGYNIYDYPVNLEIPSIVMFLLTFLIMGGIGVAYLLTMAWKVGKSQEPIFDGSKDKAVTRLGNYTLVIMVTWMAVYFAWGMFILFKNIL</sequence>
<feature type="transmembrane region" description="Helical" evidence="1">
    <location>
        <begin position="230"/>
        <end position="249"/>
    </location>
</feature>
<keyword evidence="1" id="KW-0472">Membrane</keyword>
<feature type="transmembrane region" description="Helical" evidence="1">
    <location>
        <begin position="138"/>
        <end position="158"/>
    </location>
</feature>
<dbReference type="EMBL" id="VANU01000007">
    <property type="protein sequence ID" value="TLP35816.1"/>
    <property type="molecule type" value="Genomic_DNA"/>
</dbReference>
<evidence type="ECO:0000313" key="3">
    <source>
        <dbReference type="Proteomes" id="UP000308901"/>
    </source>
</evidence>
<keyword evidence="3" id="KW-1185">Reference proteome</keyword>
<feature type="transmembrane region" description="Helical" evidence="1">
    <location>
        <begin position="326"/>
        <end position="349"/>
    </location>
</feature>
<protein>
    <submittedName>
        <fullName evidence="2">Uncharacterized protein</fullName>
    </submittedName>
</protein>
<reference evidence="2 3" key="1">
    <citation type="submission" date="2019-05" db="EMBL/GenBank/DDBJ databases">
        <title>Arcobacter sp. nov., isolated from sea sediment.</title>
        <authorList>
            <person name="Kim W."/>
        </authorList>
    </citation>
    <scope>NUCLEOTIDE SEQUENCE [LARGE SCALE GENOMIC DNA]</scope>
    <source>
        <strain evidence="2 3">CAU 1517</strain>
    </source>
</reference>
<feature type="transmembrane region" description="Helical" evidence="1">
    <location>
        <begin position="281"/>
        <end position="302"/>
    </location>
</feature>
<accession>A0A5R8XXU5</accession>
<dbReference type="Proteomes" id="UP000308901">
    <property type="component" value="Unassembled WGS sequence"/>
</dbReference>
<evidence type="ECO:0000256" key="1">
    <source>
        <dbReference type="SAM" id="Phobius"/>
    </source>
</evidence>
<gene>
    <name evidence="2" type="ORF">FDK22_14260</name>
</gene>
<dbReference type="OrthoDB" id="9810382at2"/>
<feature type="transmembrane region" description="Helical" evidence="1">
    <location>
        <begin position="188"/>
        <end position="209"/>
    </location>
</feature>
<name>A0A5R8XXU5_9BACT</name>
<keyword evidence="1" id="KW-0812">Transmembrane</keyword>
<dbReference type="AlphaFoldDB" id="A0A5R8XXU5"/>
<proteinExistence type="predicted"/>
<feature type="transmembrane region" description="Helical" evidence="1">
    <location>
        <begin position="105"/>
        <end position="126"/>
    </location>
</feature>
<feature type="transmembrane region" description="Helical" evidence="1">
    <location>
        <begin position="73"/>
        <end position="93"/>
    </location>
</feature>
<feature type="transmembrane region" description="Helical" evidence="1">
    <location>
        <begin position="370"/>
        <end position="394"/>
    </location>
</feature>
<evidence type="ECO:0000313" key="2">
    <source>
        <dbReference type="EMBL" id="TLP35816.1"/>
    </source>
</evidence>
<feature type="transmembrane region" description="Helical" evidence="1">
    <location>
        <begin position="255"/>
        <end position="274"/>
    </location>
</feature>
<feature type="transmembrane region" description="Helical" evidence="1">
    <location>
        <begin position="20"/>
        <end position="52"/>
    </location>
</feature>
<dbReference type="RefSeq" id="WP_138153662.1">
    <property type="nucleotide sequence ID" value="NZ_CBDDKQ010000004.1"/>
</dbReference>